<dbReference type="NCBIfam" id="TIGR02937">
    <property type="entry name" value="sigma70-ECF"/>
    <property type="match status" value="1"/>
</dbReference>
<gene>
    <name evidence="8" type="ORF">GCM10023320_73700</name>
</gene>
<comment type="caution">
    <text evidence="8">The sequence shown here is derived from an EMBL/GenBank/DDBJ whole genome shotgun (WGS) entry which is preliminary data.</text>
</comment>
<dbReference type="InterPro" id="IPR014284">
    <property type="entry name" value="RNA_pol_sigma-70_dom"/>
</dbReference>
<evidence type="ECO:0000256" key="2">
    <source>
        <dbReference type="ARBA" id="ARBA00011344"/>
    </source>
</evidence>
<dbReference type="Gene3D" id="1.10.10.10">
    <property type="entry name" value="Winged helix-like DNA-binding domain superfamily/Winged helix DNA-binding domain"/>
    <property type="match status" value="1"/>
</dbReference>
<dbReference type="InterPro" id="IPR013249">
    <property type="entry name" value="RNA_pol_sigma70_r4_t2"/>
</dbReference>
<dbReference type="InterPro" id="IPR036388">
    <property type="entry name" value="WH-like_DNA-bd_sf"/>
</dbReference>
<evidence type="ECO:0000256" key="4">
    <source>
        <dbReference type="ARBA" id="ARBA00023082"/>
    </source>
</evidence>
<keyword evidence="4" id="KW-0731">Sigma factor</keyword>
<dbReference type="RefSeq" id="WP_345611754.1">
    <property type="nucleotide sequence ID" value="NZ_BAABJO010000041.1"/>
</dbReference>
<dbReference type="InterPro" id="IPR052704">
    <property type="entry name" value="ECF_Sigma-70_Domain"/>
</dbReference>
<keyword evidence="5" id="KW-0804">Transcription</keyword>
<reference evidence="9" key="1">
    <citation type="journal article" date="2019" name="Int. J. Syst. Evol. Microbiol.">
        <title>The Global Catalogue of Microorganisms (GCM) 10K type strain sequencing project: providing services to taxonomists for standard genome sequencing and annotation.</title>
        <authorList>
            <consortium name="The Broad Institute Genomics Platform"/>
            <consortium name="The Broad Institute Genome Sequencing Center for Infectious Disease"/>
            <person name="Wu L."/>
            <person name="Ma J."/>
        </authorList>
    </citation>
    <scope>NUCLEOTIDE SEQUENCE [LARGE SCALE GENOMIC DNA]</scope>
    <source>
        <strain evidence="9">JCM 18302</strain>
    </source>
</reference>
<dbReference type="PANTHER" id="PTHR30173">
    <property type="entry name" value="SIGMA 19 FACTOR"/>
    <property type="match status" value="1"/>
</dbReference>
<comment type="subunit">
    <text evidence="2">Interacts transiently with the RNA polymerase catalytic core formed by RpoA, RpoB, RpoC and RpoZ (2 alpha, 1 beta, 1 beta' and 1 omega subunit) to form the RNA polymerase holoenzyme that can initiate transcription.</text>
</comment>
<evidence type="ECO:0000256" key="5">
    <source>
        <dbReference type="ARBA" id="ARBA00023163"/>
    </source>
</evidence>
<keyword evidence="9" id="KW-1185">Reference proteome</keyword>
<dbReference type="SUPFAM" id="SSF54427">
    <property type="entry name" value="NTF2-like"/>
    <property type="match status" value="1"/>
</dbReference>
<comment type="similarity">
    <text evidence="1">Belongs to the sigma-70 factor family. ECF subfamily.</text>
</comment>
<feature type="domain" description="RNA polymerase sigma-70 region 2" evidence="6">
    <location>
        <begin position="7"/>
        <end position="70"/>
    </location>
</feature>
<organism evidence="8 9">
    <name type="scientific">Pseudonocardia adelaidensis</name>
    <dbReference type="NCBI Taxonomy" id="648754"/>
    <lineage>
        <taxon>Bacteria</taxon>
        <taxon>Bacillati</taxon>
        <taxon>Actinomycetota</taxon>
        <taxon>Actinomycetes</taxon>
        <taxon>Pseudonocardiales</taxon>
        <taxon>Pseudonocardiaceae</taxon>
        <taxon>Pseudonocardia</taxon>
    </lineage>
</organism>
<evidence type="ECO:0000256" key="1">
    <source>
        <dbReference type="ARBA" id="ARBA00010641"/>
    </source>
</evidence>
<dbReference type="InterPro" id="IPR013325">
    <property type="entry name" value="RNA_pol_sigma_r2"/>
</dbReference>
<evidence type="ECO:0000256" key="3">
    <source>
        <dbReference type="ARBA" id="ARBA00023015"/>
    </source>
</evidence>
<dbReference type="EMBL" id="BAABJO010000041">
    <property type="protein sequence ID" value="GAA5138773.1"/>
    <property type="molecule type" value="Genomic_DNA"/>
</dbReference>
<feature type="domain" description="RNA polymerase sigma factor 70 region 4 type 2" evidence="7">
    <location>
        <begin position="105"/>
        <end position="155"/>
    </location>
</feature>
<name>A0ABP9P1U4_9PSEU</name>
<evidence type="ECO:0000313" key="9">
    <source>
        <dbReference type="Proteomes" id="UP001500804"/>
    </source>
</evidence>
<dbReference type="InterPro" id="IPR013324">
    <property type="entry name" value="RNA_pol_sigma_r3/r4-like"/>
</dbReference>
<dbReference type="Gene3D" id="3.10.450.50">
    <property type="match status" value="1"/>
</dbReference>
<sequence>MGDAEVFEQHRPHLQAVALRLLGSAGEAEDAVQEAWLRFSRADTSGVQNLPGWLTTVVSRVSLDALRARAARRERPVGSELPDRRDVASPDPQEEAQLADSVGRALLVVLDRLAPAERVAFVLHDVFGLAFAEIGPVLSRSPDTAKKLASRARQKVRVPEDALPADLAGHRRLVEAFLDAIRRADLDTLLAVLAPDVERRADAVALPPGAPAVLRGAREVAAQARMLSPQRARYAELALVDGSVGAIVAPGGRLVAALVFTFADGRITSYEVIADPARLAGLDVALPS</sequence>
<evidence type="ECO:0000313" key="8">
    <source>
        <dbReference type="EMBL" id="GAA5138773.1"/>
    </source>
</evidence>
<keyword evidence="3" id="KW-0805">Transcription regulation</keyword>
<dbReference type="Pfam" id="PF04542">
    <property type="entry name" value="Sigma70_r2"/>
    <property type="match status" value="1"/>
</dbReference>
<dbReference type="PANTHER" id="PTHR30173:SF43">
    <property type="entry name" value="ECF RNA POLYMERASE SIGMA FACTOR SIGI-RELATED"/>
    <property type="match status" value="1"/>
</dbReference>
<dbReference type="Pfam" id="PF08281">
    <property type="entry name" value="Sigma70_r4_2"/>
    <property type="match status" value="1"/>
</dbReference>
<protein>
    <submittedName>
        <fullName evidence="8">Sigma-70 family RNA polymerase sigma factor</fullName>
    </submittedName>
</protein>
<dbReference type="Gene3D" id="1.10.1740.10">
    <property type="match status" value="1"/>
</dbReference>
<evidence type="ECO:0000259" key="6">
    <source>
        <dbReference type="Pfam" id="PF04542"/>
    </source>
</evidence>
<proteinExistence type="inferred from homology"/>
<dbReference type="Proteomes" id="UP001500804">
    <property type="component" value="Unassembled WGS sequence"/>
</dbReference>
<dbReference type="InterPro" id="IPR032710">
    <property type="entry name" value="NTF2-like_dom_sf"/>
</dbReference>
<dbReference type="SUPFAM" id="SSF88946">
    <property type="entry name" value="Sigma2 domain of RNA polymerase sigma factors"/>
    <property type="match status" value="1"/>
</dbReference>
<dbReference type="SUPFAM" id="SSF88659">
    <property type="entry name" value="Sigma3 and sigma4 domains of RNA polymerase sigma factors"/>
    <property type="match status" value="1"/>
</dbReference>
<evidence type="ECO:0000259" key="7">
    <source>
        <dbReference type="Pfam" id="PF08281"/>
    </source>
</evidence>
<dbReference type="InterPro" id="IPR007627">
    <property type="entry name" value="RNA_pol_sigma70_r2"/>
</dbReference>
<accession>A0ABP9P1U4</accession>